<accession>A0A6L3SR87</accession>
<evidence type="ECO:0000313" key="3">
    <source>
        <dbReference type="Proteomes" id="UP000474159"/>
    </source>
</evidence>
<proteinExistence type="predicted"/>
<comment type="caution">
    <text evidence="2">The sequence shown here is derived from an EMBL/GenBank/DDBJ whole genome shotgun (WGS) entry which is preliminary data.</text>
</comment>
<feature type="region of interest" description="Disordered" evidence="1">
    <location>
        <begin position="1"/>
        <end position="29"/>
    </location>
</feature>
<name>A0A6L3SR87_9HYPH</name>
<organism evidence="2 3">
    <name type="scientific">Methylobacterium soli</name>
    <dbReference type="NCBI Taxonomy" id="553447"/>
    <lineage>
        <taxon>Bacteria</taxon>
        <taxon>Pseudomonadati</taxon>
        <taxon>Pseudomonadota</taxon>
        <taxon>Alphaproteobacteria</taxon>
        <taxon>Hyphomicrobiales</taxon>
        <taxon>Methylobacteriaceae</taxon>
        <taxon>Methylobacterium</taxon>
    </lineage>
</organism>
<dbReference type="AlphaFoldDB" id="A0A6L3SR87"/>
<evidence type="ECO:0000313" key="2">
    <source>
        <dbReference type="EMBL" id="KAB1070810.1"/>
    </source>
</evidence>
<reference evidence="2 3" key="1">
    <citation type="submission" date="2019-09" db="EMBL/GenBank/DDBJ databases">
        <title>YIM 48816 draft genome.</title>
        <authorList>
            <person name="Jiang L."/>
        </authorList>
    </citation>
    <scope>NUCLEOTIDE SEQUENCE [LARGE SCALE GENOMIC DNA]</scope>
    <source>
        <strain evidence="2 3">YIM 48816</strain>
    </source>
</reference>
<dbReference type="Proteomes" id="UP000474159">
    <property type="component" value="Unassembled WGS sequence"/>
</dbReference>
<sequence length="143" mass="15239">MADAVKNDGHTANTRFKPGNPGRPRGARNRSTLALEALLDGEAGEITRKAIELAKEGDITAIRLCLDRIAPARKDRPVVFELPAIETTADLPKATNALLRAVASGELTPSEASDIGKAVDAHVRAIELTDVQARLARLENLGK</sequence>
<dbReference type="EMBL" id="VZZK01000059">
    <property type="protein sequence ID" value="KAB1070810.1"/>
    <property type="molecule type" value="Genomic_DNA"/>
</dbReference>
<feature type="compositionally biased region" description="Low complexity" evidence="1">
    <location>
        <begin position="18"/>
        <end position="29"/>
    </location>
</feature>
<evidence type="ECO:0008006" key="4">
    <source>
        <dbReference type="Google" id="ProtNLM"/>
    </source>
</evidence>
<dbReference type="OrthoDB" id="2086138at2"/>
<evidence type="ECO:0000256" key="1">
    <source>
        <dbReference type="SAM" id="MobiDB-lite"/>
    </source>
</evidence>
<protein>
    <recommendedName>
        <fullName evidence="4">DUF5681 domain-containing protein</fullName>
    </recommendedName>
</protein>
<gene>
    <name evidence="2" type="ORF">F6X53_29660</name>
</gene>
<keyword evidence="3" id="KW-1185">Reference proteome</keyword>